<organism evidence="3 4">
    <name type="scientific">Tamaricihabitans halophyticus</name>
    <dbReference type="NCBI Taxonomy" id="1262583"/>
    <lineage>
        <taxon>Bacteria</taxon>
        <taxon>Bacillati</taxon>
        <taxon>Actinomycetota</taxon>
        <taxon>Actinomycetes</taxon>
        <taxon>Pseudonocardiales</taxon>
        <taxon>Pseudonocardiaceae</taxon>
        <taxon>Tamaricihabitans</taxon>
    </lineage>
</organism>
<dbReference type="EMBL" id="SLXQ01000007">
    <property type="protein sequence ID" value="TCP50765.1"/>
    <property type="molecule type" value="Genomic_DNA"/>
</dbReference>
<dbReference type="Proteomes" id="UP000294911">
    <property type="component" value="Unassembled WGS sequence"/>
</dbReference>
<evidence type="ECO:0000256" key="1">
    <source>
        <dbReference type="SAM" id="SignalP"/>
    </source>
</evidence>
<dbReference type="PANTHER" id="PTHR43784:SF2">
    <property type="entry name" value="GDSL-LIKE LIPASE_ACYLHYDROLASE, PUTATIVE (AFU_ORTHOLOGUE AFUA_2G00820)-RELATED"/>
    <property type="match status" value="1"/>
</dbReference>
<evidence type="ECO:0000313" key="3">
    <source>
        <dbReference type="EMBL" id="TCP50765.1"/>
    </source>
</evidence>
<evidence type="ECO:0000259" key="2">
    <source>
        <dbReference type="Pfam" id="PF13472"/>
    </source>
</evidence>
<dbReference type="SUPFAM" id="SSF52266">
    <property type="entry name" value="SGNH hydrolase"/>
    <property type="match status" value="1"/>
</dbReference>
<evidence type="ECO:0000313" key="4">
    <source>
        <dbReference type="Proteomes" id="UP000294911"/>
    </source>
</evidence>
<keyword evidence="4" id="KW-1185">Reference proteome</keyword>
<dbReference type="InterPro" id="IPR036514">
    <property type="entry name" value="SGNH_hydro_sf"/>
</dbReference>
<comment type="caution">
    <text evidence="3">The sequence shown here is derived from an EMBL/GenBank/DDBJ whole genome shotgun (WGS) entry which is preliminary data.</text>
</comment>
<protein>
    <submittedName>
        <fullName evidence="3">Acyl-CoA thioesterase-1</fullName>
    </submittedName>
</protein>
<dbReference type="Gene3D" id="3.40.50.1110">
    <property type="entry name" value="SGNH hydrolase"/>
    <property type="match status" value="1"/>
</dbReference>
<dbReference type="AlphaFoldDB" id="A0A4R2QUK9"/>
<dbReference type="Pfam" id="PF13472">
    <property type="entry name" value="Lipase_GDSL_2"/>
    <property type="match status" value="1"/>
</dbReference>
<keyword evidence="1" id="KW-0732">Signal</keyword>
<gene>
    <name evidence="3" type="ORF">EV191_10725</name>
</gene>
<dbReference type="OrthoDB" id="3555021at2"/>
<feature type="signal peptide" evidence="1">
    <location>
        <begin position="1"/>
        <end position="22"/>
    </location>
</feature>
<sequence length="252" mass="27034">MPRKSRLVARLLVMLVAVSASVSGLSSRVEARGVDYCAALGSVAYLGSSTETGQGSAGWQSPDFTYWETEFGWVSQLSRYLRNGWGIGMVNPSRGGATAADYLPGGRWAVTRHAVEEVARHAAGLAIISLGVNEFGRQYSPRRFSTDLAEFVTALRSAMPTIDLALVIKPDIGAPYGGSVQYPYRDYADGIREIAAETTDSTLIDLRTVIEAQPRDTADMWSGDGVHLSDNGHTATARAVRDRLFAGCGAPD</sequence>
<feature type="domain" description="SGNH hydrolase-type esterase" evidence="2">
    <location>
        <begin position="56"/>
        <end position="234"/>
    </location>
</feature>
<accession>A0A4R2QUK9</accession>
<dbReference type="CDD" id="cd00229">
    <property type="entry name" value="SGNH_hydrolase"/>
    <property type="match status" value="1"/>
</dbReference>
<dbReference type="InterPro" id="IPR053140">
    <property type="entry name" value="GDSL_Rv0518-like"/>
</dbReference>
<name>A0A4R2QUK9_9PSEU</name>
<dbReference type="RefSeq" id="WP_132878009.1">
    <property type="nucleotide sequence ID" value="NZ_SLXQ01000007.1"/>
</dbReference>
<dbReference type="InterPro" id="IPR013830">
    <property type="entry name" value="SGNH_hydro"/>
</dbReference>
<feature type="chain" id="PRO_5039414369" evidence="1">
    <location>
        <begin position="23"/>
        <end position="252"/>
    </location>
</feature>
<dbReference type="PANTHER" id="PTHR43784">
    <property type="entry name" value="GDSL-LIKE LIPASE/ACYLHYDROLASE, PUTATIVE (AFU_ORTHOLOGUE AFUA_2G00820)-RELATED"/>
    <property type="match status" value="1"/>
</dbReference>
<proteinExistence type="predicted"/>
<reference evidence="3 4" key="1">
    <citation type="submission" date="2019-03" db="EMBL/GenBank/DDBJ databases">
        <title>Genomic Encyclopedia of Type Strains, Phase IV (KMG-IV): sequencing the most valuable type-strain genomes for metagenomic binning, comparative biology and taxonomic classification.</title>
        <authorList>
            <person name="Goeker M."/>
        </authorList>
    </citation>
    <scope>NUCLEOTIDE SEQUENCE [LARGE SCALE GENOMIC DNA]</scope>
    <source>
        <strain evidence="3 4">DSM 45765</strain>
    </source>
</reference>